<keyword evidence="4" id="KW-1185">Reference proteome</keyword>
<feature type="transmembrane region" description="Helical" evidence="1">
    <location>
        <begin position="252"/>
        <end position="271"/>
    </location>
</feature>
<organism evidence="3 4">
    <name type="scientific">Dongia sedimenti</name>
    <dbReference type="NCBI Taxonomy" id="3064282"/>
    <lineage>
        <taxon>Bacteria</taxon>
        <taxon>Pseudomonadati</taxon>
        <taxon>Pseudomonadota</taxon>
        <taxon>Alphaproteobacteria</taxon>
        <taxon>Rhodospirillales</taxon>
        <taxon>Dongiaceae</taxon>
        <taxon>Dongia</taxon>
    </lineage>
</organism>
<comment type="caution">
    <text evidence="3">The sequence shown here is derived from an EMBL/GenBank/DDBJ whole genome shotgun (WGS) entry which is preliminary data.</text>
</comment>
<feature type="transmembrane region" description="Helical" evidence="1">
    <location>
        <begin position="104"/>
        <end position="126"/>
    </location>
</feature>
<feature type="transmembrane region" description="Helical" evidence="1">
    <location>
        <begin position="277"/>
        <end position="295"/>
    </location>
</feature>
<feature type="transmembrane region" description="Helical" evidence="1">
    <location>
        <begin position="48"/>
        <end position="68"/>
    </location>
</feature>
<keyword evidence="1" id="KW-1133">Transmembrane helix</keyword>
<dbReference type="SUPFAM" id="SSF103481">
    <property type="entry name" value="Multidrug resistance efflux transporter EmrE"/>
    <property type="match status" value="2"/>
</dbReference>
<dbReference type="InterPro" id="IPR052756">
    <property type="entry name" value="Alkyne_AA_exporter"/>
</dbReference>
<dbReference type="InterPro" id="IPR037185">
    <property type="entry name" value="EmrE-like"/>
</dbReference>
<dbReference type="PANTHER" id="PTHR12715">
    <property type="entry name" value="TRANSPORTER, DRUG/METABOLITE EXPORTER FAMILY"/>
    <property type="match status" value="1"/>
</dbReference>
<dbReference type="Proteomes" id="UP001230156">
    <property type="component" value="Unassembled WGS sequence"/>
</dbReference>
<evidence type="ECO:0000259" key="2">
    <source>
        <dbReference type="Pfam" id="PF00892"/>
    </source>
</evidence>
<evidence type="ECO:0000313" key="4">
    <source>
        <dbReference type="Proteomes" id="UP001230156"/>
    </source>
</evidence>
<feature type="transmembrane region" description="Helical" evidence="1">
    <location>
        <begin position="133"/>
        <end position="150"/>
    </location>
</feature>
<dbReference type="EMBL" id="JAUYVI010000003">
    <property type="protein sequence ID" value="MDQ7247867.1"/>
    <property type="molecule type" value="Genomic_DNA"/>
</dbReference>
<feature type="transmembrane region" description="Helical" evidence="1">
    <location>
        <begin position="189"/>
        <end position="211"/>
    </location>
</feature>
<feature type="domain" description="EamA" evidence="2">
    <location>
        <begin position="160"/>
        <end position="294"/>
    </location>
</feature>
<keyword evidence="1" id="KW-0472">Membrane</keyword>
<feature type="domain" description="EamA" evidence="2">
    <location>
        <begin position="17"/>
        <end position="149"/>
    </location>
</feature>
<feature type="transmembrane region" description="Helical" evidence="1">
    <location>
        <begin position="80"/>
        <end position="98"/>
    </location>
</feature>
<evidence type="ECO:0000313" key="3">
    <source>
        <dbReference type="EMBL" id="MDQ7247867.1"/>
    </source>
</evidence>
<reference evidence="4" key="1">
    <citation type="submission" date="2023-08" db="EMBL/GenBank/DDBJ databases">
        <title>Rhodospirillaceae gen. nov., a novel taxon isolated from the Yangtze River Yuezi River estuary sludge.</title>
        <authorList>
            <person name="Ruan L."/>
        </authorList>
    </citation>
    <scope>NUCLEOTIDE SEQUENCE [LARGE SCALE GENOMIC DNA]</scope>
    <source>
        <strain evidence="4">R-7</strain>
    </source>
</reference>
<dbReference type="Pfam" id="PF00892">
    <property type="entry name" value="EamA"/>
    <property type="match status" value="2"/>
</dbReference>
<keyword evidence="1" id="KW-0812">Transmembrane</keyword>
<protein>
    <submittedName>
        <fullName evidence="3">DMT family transporter</fullName>
    </submittedName>
</protein>
<dbReference type="PANTHER" id="PTHR12715:SF4">
    <property type="entry name" value="EAMA DOMAIN-CONTAINING PROTEIN"/>
    <property type="match status" value="1"/>
</dbReference>
<name>A0ABU0YJH4_9PROT</name>
<dbReference type="InterPro" id="IPR000620">
    <property type="entry name" value="EamA_dom"/>
</dbReference>
<sequence>MSLGSETLPVPRKLDWIAILALAATVIGWASAFPAIRAGLTAFGPLELGSLRFAIAALPCAVLLAIMRPARPTAREFVRLALRGLVCVSIYTVSLNIGEQTVSSGAASFIVNVSPILTAIWAMLLLGERFGKAAWLGTAVSFIGVTLVAISDSDSFSFDTGVLFILAAALCTSVDAVIQKPLFKRHNGLSVAAWSMIFAALFLAPGLPSAFQQFAAAGNEARFAALYLGIAPSFIAYCGWSVTVSRFPASRAANFLYCIPPTATLMGFLWLGEIPALLGIAGGAMALVGVAIVNLRRKP</sequence>
<proteinExistence type="predicted"/>
<dbReference type="RefSeq" id="WP_379955308.1">
    <property type="nucleotide sequence ID" value="NZ_JAUYVI010000003.1"/>
</dbReference>
<gene>
    <name evidence="3" type="ORF">Q8A70_09325</name>
</gene>
<feature type="transmembrane region" description="Helical" evidence="1">
    <location>
        <begin position="156"/>
        <end position="177"/>
    </location>
</feature>
<feature type="transmembrane region" description="Helical" evidence="1">
    <location>
        <begin position="16"/>
        <end position="36"/>
    </location>
</feature>
<evidence type="ECO:0000256" key="1">
    <source>
        <dbReference type="SAM" id="Phobius"/>
    </source>
</evidence>
<feature type="transmembrane region" description="Helical" evidence="1">
    <location>
        <begin position="223"/>
        <end position="240"/>
    </location>
</feature>
<accession>A0ABU0YJH4</accession>